<reference evidence="3 4" key="1">
    <citation type="submission" date="2015-01" db="EMBL/GenBank/DDBJ databases">
        <authorList>
            <person name="MANFREDI Pablo"/>
        </authorList>
    </citation>
    <scope>NUCLEOTIDE SEQUENCE [LARGE SCALE GENOMIC DNA]</scope>
    <source>
        <strain evidence="2 3">Cc11</strain>
        <strain evidence="1 4">Cc12</strain>
    </source>
</reference>
<evidence type="ECO:0000313" key="3">
    <source>
        <dbReference type="Proteomes" id="UP000039370"/>
    </source>
</evidence>
<evidence type="ECO:0000313" key="4">
    <source>
        <dbReference type="Proteomes" id="UP000044026"/>
    </source>
</evidence>
<dbReference type="AlphaFoldDB" id="A0A0B7HU37"/>
<dbReference type="Proteomes" id="UP000044026">
    <property type="component" value="Unassembled WGS sequence"/>
</dbReference>
<protein>
    <submittedName>
        <fullName evidence="1">Uncharacterized protein</fullName>
    </submittedName>
</protein>
<gene>
    <name evidence="2" type="ORF">CCAN11_1820011</name>
    <name evidence="1" type="ORF">CCAN12_810050</name>
</gene>
<organism evidence="1 4">
    <name type="scientific">Capnocytophaga canimorsus</name>
    <dbReference type="NCBI Taxonomy" id="28188"/>
    <lineage>
        <taxon>Bacteria</taxon>
        <taxon>Pseudomonadati</taxon>
        <taxon>Bacteroidota</taxon>
        <taxon>Flavobacteriia</taxon>
        <taxon>Flavobacteriales</taxon>
        <taxon>Flavobacteriaceae</taxon>
        <taxon>Capnocytophaga</taxon>
    </lineage>
</organism>
<sequence length="51" mass="6384">MIYFSDFKKLINKVGFCGKMWDFFSNFVLEQNKKDFPREFTHRYIRGKNRR</sequence>
<dbReference type="EMBL" id="CDOE01000080">
    <property type="protein sequence ID" value="CEN41432.1"/>
    <property type="molecule type" value="Genomic_DNA"/>
</dbReference>
<evidence type="ECO:0000313" key="2">
    <source>
        <dbReference type="EMBL" id="CEN48830.1"/>
    </source>
</evidence>
<dbReference type="Proteomes" id="UP000039370">
    <property type="component" value="Unassembled WGS sequence"/>
</dbReference>
<proteinExistence type="predicted"/>
<dbReference type="EMBL" id="CDOK01000093">
    <property type="protein sequence ID" value="CEN48830.1"/>
    <property type="molecule type" value="Genomic_DNA"/>
</dbReference>
<accession>A0A0B7HU37</accession>
<name>A0A0B7HU37_9FLAO</name>
<evidence type="ECO:0000313" key="1">
    <source>
        <dbReference type="EMBL" id="CEN41432.1"/>
    </source>
</evidence>